<dbReference type="AlphaFoldDB" id="A0AAC9LM86"/>
<dbReference type="EMBL" id="CP019352">
    <property type="protein sequence ID" value="APY01431.1"/>
    <property type="molecule type" value="Genomic_DNA"/>
</dbReference>
<sequence>MKYLLLISLSFLAFFNGYSQEQTIKQSLEYDGVDFKSVNEFYIYGDSKVIGNSVLGEHKVNDFDDITVSNDDVKMKYIDIDDDKSTFSSSSAKLKLPDNLKKITYAALYWTATYSLEQGKRRKVKDSYEYKGDFRHSHAIDTIKFKTPNSEYQTIAGEIIYDGAENPTHAINSPYVCVADVTKILREAQDKNGDYTVANVRASQGYISGGSAAGWMLYIIYQSPTDNPKYISSYNGFALVNNLPVDITFRNFKAVDQGDVKTSLVVSALEGDLTLLQDECAIIKRDGSYQSLSNGSRYQQNFFNSSITNNSLVNTDRVPSSRNTLGFDIAELEIPNYNNSIIDNNMSSTTLRLKTKSDRYYMYFAAFQTEISQDFFEDVVKEKEPVSKVSTIEPEVIRTTQAEVKKNNRKYVWKPPGKKGFDSKDFKMLVAKKPTIFNGVSNGYYVVTNVFSEPYRARKWEAFLIKKGHTPITITNPKNNWNFVAVLQTESAKEAFTKQQELIQEYKFRDTWVLKVNLD</sequence>
<reference evidence="2 3" key="1">
    <citation type="submission" date="2017-01" db="EMBL/GenBank/DDBJ databases">
        <title>Complete genome of Lacinutrix venerupis DOK2-8 isolated from seawater in Dokdo.</title>
        <authorList>
            <person name="Chi W.-J."/>
            <person name="Kim J.H."/>
        </authorList>
    </citation>
    <scope>NUCLEOTIDE SEQUENCE [LARGE SCALE GENOMIC DNA]</scope>
    <source>
        <strain evidence="2 3">DOK2-8</strain>
    </source>
</reference>
<keyword evidence="3" id="KW-1185">Reference proteome</keyword>
<gene>
    <name evidence="2" type="ORF">BWR22_00895</name>
</gene>
<accession>A0AAC9LM86</accession>
<dbReference type="KEGG" id="lvn:BWR22_00895"/>
<evidence type="ECO:0000313" key="2">
    <source>
        <dbReference type="EMBL" id="APY01431.1"/>
    </source>
</evidence>
<dbReference type="Proteomes" id="UP000187506">
    <property type="component" value="Chromosome"/>
</dbReference>
<evidence type="ECO:0000313" key="3">
    <source>
        <dbReference type="Proteomes" id="UP000187506"/>
    </source>
</evidence>
<evidence type="ECO:0008006" key="4">
    <source>
        <dbReference type="Google" id="ProtNLM"/>
    </source>
</evidence>
<name>A0AAC9LM86_9FLAO</name>
<feature type="chain" id="PRO_5042057364" description="SPOR domain-containing protein" evidence="1">
    <location>
        <begin position="20"/>
        <end position="519"/>
    </location>
</feature>
<feature type="signal peptide" evidence="1">
    <location>
        <begin position="1"/>
        <end position="19"/>
    </location>
</feature>
<keyword evidence="1" id="KW-0732">Signal</keyword>
<organism evidence="2 3">
    <name type="scientific">Lacinutrix venerupis</name>
    <dbReference type="NCBI Taxonomy" id="1486034"/>
    <lineage>
        <taxon>Bacteria</taxon>
        <taxon>Pseudomonadati</taxon>
        <taxon>Bacteroidota</taxon>
        <taxon>Flavobacteriia</taxon>
        <taxon>Flavobacteriales</taxon>
        <taxon>Flavobacteriaceae</taxon>
        <taxon>Lacinutrix</taxon>
    </lineage>
</organism>
<evidence type="ECO:0000256" key="1">
    <source>
        <dbReference type="SAM" id="SignalP"/>
    </source>
</evidence>
<proteinExistence type="predicted"/>
<dbReference type="RefSeq" id="WP_076734333.1">
    <property type="nucleotide sequence ID" value="NZ_CP019352.1"/>
</dbReference>
<protein>
    <recommendedName>
        <fullName evidence="4">SPOR domain-containing protein</fullName>
    </recommendedName>
</protein>